<dbReference type="EMBL" id="BAAFST010000002">
    <property type="protein sequence ID" value="GAB1287256.1"/>
    <property type="molecule type" value="Genomic_DNA"/>
</dbReference>
<evidence type="ECO:0000313" key="3">
    <source>
        <dbReference type="Proteomes" id="UP001623349"/>
    </source>
</evidence>
<accession>A0ABQ0EJT0</accession>
<reference evidence="2 3" key="1">
    <citation type="submission" date="2024-08" db="EMBL/GenBank/DDBJ databases">
        <title>The draft genome of Apodemus speciosus.</title>
        <authorList>
            <person name="Nabeshima K."/>
            <person name="Suzuki S."/>
            <person name="Onuma M."/>
        </authorList>
    </citation>
    <scope>NUCLEOTIDE SEQUENCE [LARGE SCALE GENOMIC DNA]</scope>
    <source>
        <strain evidence="2">IB14-021</strain>
    </source>
</reference>
<dbReference type="PROSITE" id="PS00195">
    <property type="entry name" value="GLUTAREDOXIN_1"/>
    <property type="match status" value="1"/>
</dbReference>
<comment type="caution">
    <text evidence="2">The sequence shown here is derived from an EMBL/GenBank/DDBJ whole genome shotgun (WGS) entry which is preliminary data.</text>
</comment>
<feature type="region of interest" description="Disordered" evidence="1">
    <location>
        <begin position="35"/>
        <end position="54"/>
    </location>
</feature>
<dbReference type="Proteomes" id="UP001623349">
    <property type="component" value="Unassembled WGS sequence"/>
</dbReference>
<evidence type="ECO:0000313" key="2">
    <source>
        <dbReference type="EMBL" id="GAB1287256.1"/>
    </source>
</evidence>
<name>A0ABQ0EJT0_APOSI</name>
<keyword evidence="3" id="KW-1185">Reference proteome</keyword>
<gene>
    <name evidence="2" type="ORF">APTSU1_000248600</name>
</gene>
<evidence type="ECO:0000256" key="1">
    <source>
        <dbReference type="SAM" id="MobiDB-lite"/>
    </source>
</evidence>
<dbReference type="InterPro" id="IPR011767">
    <property type="entry name" value="GLR_AS"/>
</dbReference>
<sequence length="54" mass="6230">MSRHRDFFTPISRPAICPFCKKAANVFGIPRRANFRDQSMGQPSKARRTEFTAE</sequence>
<proteinExistence type="predicted"/>
<protein>
    <submittedName>
        <fullName evidence="2">Uncharacterized protein</fullName>
    </submittedName>
</protein>
<organism evidence="2 3">
    <name type="scientific">Apodemus speciosus</name>
    <name type="common">Large Japanese field mouse</name>
    <dbReference type="NCBI Taxonomy" id="105296"/>
    <lineage>
        <taxon>Eukaryota</taxon>
        <taxon>Metazoa</taxon>
        <taxon>Chordata</taxon>
        <taxon>Craniata</taxon>
        <taxon>Vertebrata</taxon>
        <taxon>Euteleostomi</taxon>
        <taxon>Mammalia</taxon>
        <taxon>Eutheria</taxon>
        <taxon>Euarchontoglires</taxon>
        <taxon>Glires</taxon>
        <taxon>Rodentia</taxon>
        <taxon>Myomorpha</taxon>
        <taxon>Muroidea</taxon>
        <taxon>Muridae</taxon>
        <taxon>Murinae</taxon>
        <taxon>Apodemus</taxon>
    </lineage>
</organism>